<comment type="caution">
    <text evidence="1">The sequence shown here is derived from an EMBL/GenBank/DDBJ whole genome shotgun (WGS) entry which is preliminary data.</text>
</comment>
<reference evidence="1 2" key="1">
    <citation type="journal article" date="2021" name="Commun. Biol.">
        <title>The genome of Shorea leprosula (Dipterocarpaceae) highlights the ecological relevance of drought in aseasonal tropical rainforests.</title>
        <authorList>
            <person name="Ng K.K.S."/>
            <person name="Kobayashi M.J."/>
            <person name="Fawcett J.A."/>
            <person name="Hatakeyama M."/>
            <person name="Paape T."/>
            <person name="Ng C.H."/>
            <person name="Ang C.C."/>
            <person name="Tnah L.H."/>
            <person name="Lee C.T."/>
            <person name="Nishiyama T."/>
            <person name="Sese J."/>
            <person name="O'Brien M.J."/>
            <person name="Copetti D."/>
            <person name="Mohd Noor M.I."/>
            <person name="Ong R.C."/>
            <person name="Putra M."/>
            <person name="Sireger I.Z."/>
            <person name="Indrioko S."/>
            <person name="Kosugi Y."/>
            <person name="Izuno A."/>
            <person name="Isagi Y."/>
            <person name="Lee S.L."/>
            <person name="Shimizu K.K."/>
        </authorList>
    </citation>
    <scope>NUCLEOTIDE SEQUENCE [LARGE SCALE GENOMIC DNA]</scope>
    <source>
        <strain evidence="1">214</strain>
    </source>
</reference>
<accession>A0AAV5INC2</accession>
<gene>
    <name evidence="1" type="ORF">SLEP1_g12487</name>
</gene>
<dbReference type="AlphaFoldDB" id="A0AAV5INC2"/>
<keyword evidence="2" id="KW-1185">Reference proteome</keyword>
<proteinExistence type="predicted"/>
<dbReference type="EMBL" id="BPVZ01000014">
    <property type="protein sequence ID" value="GKU99678.1"/>
    <property type="molecule type" value="Genomic_DNA"/>
</dbReference>
<dbReference type="Proteomes" id="UP001054252">
    <property type="component" value="Unassembled WGS sequence"/>
</dbReference>
<name>A0AAV5INC2_9ROSI</name>
<sequence length="35" mass="4096">MSLILGSKACKMSCPRQHVHGIEECKMVVFTCWWR</sequence>
<evidence type="ECO:0000313" key="2">
    <source>
        <dbReference type="Proteomes" id="UP001054252"/>
    </source>
</evidence>
<protein>
    <submittedName>
        <fullName evidence="1">Uncharacterized protein</fullName>
    </submittedName>
</protein>
<organism evidence="1 2">
    <name type="scientific">Rubroshorea leprosula</name>
    <dbReference type="NCBI Taxonomy" id="152421"/>
    <lineage>
        <taxon>Eukaryota</taxon>
        <taxon>Viridiplantae</taxon>
        <taxon>Streptophyta</taxon>
        <taxon>Embryophyta</taxon>
        <taxon>Tracheophyta</taxon>
        <taxon>Spermatophyta</taxon>
        <taxon>Magnoliopsida</taxon>
        <taxon>eudicotyledons</taxon>
        <taxon>Gunneridae</taxon>
        <taxon>Pentapetalae</taxon>
        <taxon>rosids</taxon>
        <taxon>malvids</taxon>
        <taxon>Malvales</taxon>
        <taxon>Dipterocarpaceae</taxon>
        <taxon>Rubroshorea</taxon>
    </lineage>
</organism>
<evidence type="ECO:0000313" key="1">
    <source>
        <dbReference type="EMBL" id="GKU99678.1"/>
    </source>
</evidence>